<protein>
    <submittedName>
        <fullName evidence="2">Uncharacterized protein</fullName>
    </submittedName>
</protein>
<proteinExistence type="predicted"/>
<name>A0A9N8Q2C2_CHRIL</name>
<evidence type="ECO:0000313" key="3">
    <source>
        <dbReference type="Proteomes" id="UP001154114"/>
    </source>
</evidence>
<dbReference type="Proteomes" id="UP001154114">
    <property type="component" value="Chromosome 20"/>
</dbReference>
<accession>A0A9N8Q2C2</accession>
<feature type="compositionally biased region" description="Basic residues" evidence="1">
    <location>
        <begin position="401"/>
        <end position="410"/>
    </location>
</feature>
<feature type="compositionally biased region" description="Polar residues" evidence="1">
    <location>
        <begin position="375"/>
        <end position="397"/>
    </location>
</feature>
<reference evidence="2" key="1">
    <citation type="submission" date="2021-12" db="EMBL/GenBank/DDBJ databases">
        <authorList>
            <person name="King R."/>
        </authorList>
    </citation>
    <scope>NUCLEOTIDE SEQUENCE</scope>
</reference>
<dbReference type="EMBL" id="LR824023">
    <property type="protein sequence ID" value="CAD0204014.1"/>
    <property type="molecule type" value="Genomic_DNA"/>
</dbReference>
<dbReference type="OrthoDB" id="7357465at2759"/>
<feature type="region of interest" description="Disordered" evidence="1">
    <location>
        <begin position="129"/>
        <end position="151"/>
    </location>
</feature>
<feature type="compositionally biased region" description="Polar residues" evidence="1">
    <location>
        <begin position="933"/>
        <end position="942"/>
    </location>
</feature>
<keyword evidence="3" id="KW-1185">Reference proteome</keyword>
<dbReference type="AlphaFoldDB" id="A0A9N8Q2C2"/>
<evidence type="ECO:0000313" key="2">
    <source>
        <dbReference type="EMBL" id="CAD0204014.1"/>
    </source>
</evidence>
<sequence>MDNIYNLENVSKIEENSGFQIEFMQNRPQLENMVNIWSKLTHKTKKVVTKVATTPPTTEAYEPKNHRITEVIKQTPNNNGYVHSREMEYISRMIAEYLATQTAATTTQKITTEPYINKISKQIGEMLKKTPKEEPPSNDELSEAVSLQPSRPHSRMLNYDYMADDVKSIPYQLLFENNQRLENIRRALQPRQSNVEGADENQSIPIEGTFNVSDEVHKVQDTPYREVMEDKHDPVGLNKGGPIPFLDDILPVNTDDFPNFYNESTSTSTVATPDGEEEIVSEILNRHNRTNNKIRTKGLQHNQDSDISFNQLREETKELENNPVTVTTILTTAKDLDQDQAIEIKPKPKLKPKTKKQKSKRTKNIRRKPKIKQNGLGQIEQTKNVTEDVNQPQNKTVVPNKKAKRKQKRKFNQENNGFDSVLPSRKAAQRKRQRINKKTPKYDTDPNRNKKLVIGPANRKYEANNQEYGTMLPSLKVAKINQNEKNKNNQKKDPAAINVSELEEKFNLFNEQYKNMQAEASKHSKITNINNNQPESVPNVKRTQDSSVNTNEFNIMPTVIKNTDTIHVSRNQVQILPFNLSQNHTFEFNSERVQPIAIDIKGLNHFENFGLNMNEPQVIPANVIKEIAERVKLIVLEDMKGSTTGDSSSTTVPPAPVYANANANVGTIANVLSSFTLSSMHTSVTSTITTTENPTTPNNDANQHQVMQKLMEMFNEFKTSTARPLMKTTGHIPINRINLPPRTFPPVLAAFNPYVVDTPPIYKPNPVRPIQVSPYGPGMVPVIISSGANLPKDKVTQYVPHIKFPNNDASASGAITIQTNSDEIAPLAIRISHPVKLINQHIILTTRNPFEKQKKQLERESKNRFEQKYDPRFRQDKIHLDSEYLKKIRYTDRHEYLYKDRLKNVEKPKYTHEFSEKIRGLSQVDVGRHRENSGMQNKQSNGGARKQEFTYTGGLSNLGGMSYPGISHGGYNSPQTAPNDKRTFTDNSDLEPQYLATKFHEKLERIETWPRNAWFRTVTTENCCTDIAARQQVPLAKMKQRSRFDDTHFNNFLKSQQKVTDMLEKILASNTKPTGPHSVELP</sequence>
<feature type="region of interest" description="Disordered" evidence="1">
    <location>
        <begin position="966"/>
        <end position="987"/>
    </location>
</feature>
<feature type="compositionally biased region" description="Basic residues" evidence="1">
    <location>
        <begin position="347"/>
        <end position="371"/>
    </location>
</feature>
<evidence type="ECO:0000256" key="1">
    <source>
        <dbReference type="SAM" id="MobiDB-lite"/>
    </source>
</evidence>
<feature type="compositionally biased region" description="Basic residues" evidence="1">
    <location>
        <begin position="427"/>
        <end position="439"/>
    </location>
</feature>
<feature type="region of interest" description="Disordered" evidence="1">
    <location>
        <begin position="932"/>
        <end position="951"/>
    </location>
</feature>
<organism evidence="2 3">
    <name type="scientific">Chrysodeixis includens</name>
    <name type="common">Soybean looper</name>
    <name type="synonym">Pseudoplusia includens</name>
    <dbReference type="NCBI Taxonomy" id="689277"/>
    <lineage>
        <taxon>Eukaryota</taxon>
        <taxon>Metazoa</taxon>
        <taxon>Ecdysozoa</taxon>
        <taxon>Arthropoda</taxon>
        <taxon>Hexapoda</taxon>
        <taxon>Insecta</taxon>
        <taxon>Pterygota</taxon>
        <taxon>Neoptera</taxon>
        <taxon>Endopterygota</taxon>
        <taxon>Lepidoptera</taxon>
        <taxon>Glossata</taxon>
        <taxon>Ditrysia</taxon>
        <taxon>Noctuoidea</taxon>
        <taxon>Noctuidae</taxon>
        <taxon>Plusiinae</taxon>
        <taxon>Chrysodeixis</taxon>
    </lineage>
</organism>
<gene>
    <name evidence="2" type="ORF">CINC_LOCUS6325</name>
</gene>
<feature type="region of interest" description="Disordered" evidence="1">
    <location>
        <begin position="340"/>
        <end position="451"/>
    </location>
</feature>